<evidence type="ECO:0000313" key="7">
    <source>
        <dbReference type="Proteomes" id="UP000255164"/>
    </source>
</evidence>
<evidence type="ECO:0000313" key="1">
    <source>
        <dbReference type="EMBL" id="STE02144.1"/>
    </source>
</evidence>
<dbReference type="Proteomes" id="UP000254174">
    <property type="component" value="Unassembled WGS sequence"/>
</dbReference>
<dbReference type="AlphaFoldDB" id="A0A0J2BYU3"/>
<organism evidence="3 5">
    <name type="scientific">Escherichia coli</name>
    <dbReference type="NCBI Taxonomy" id="562"/>
    <lineage>
        <taxon>Bacteria</taxon>
        <taxon>Pseudomonadati</taxon>
        <taxon>Pseudomonadota</taxon>
        <taxon>Gammaproteobacteria</taxon>
        <taxon>Enterobacterales</taxon>
        <taxon>Enterobacteriaceae</taxon>
        <taxon>Escherichia</taxon>
    </lineage>
</organism>
<dbReference type="EMBL" id="UGFC01000006">
    <property type="protein sequence ID" value="STM15271.1"/>
    <property type="molecule type" value="Genomic_DNA"/>
</dbReference>
<protein>
    <submittedName>
        <fullName evidence="3">Uncharacterized protein</fullName>
    </submittedName>
</protein>
<evidence type="ECO:0000313" key="5">
    <source>
        <dbReference type="Proteomes" id="UP000254043"/>
    </source>
</evidence>
<dbReference type="EMBL" id="UGAK01000003">
    <property type="protein sequence ID" value="STF94313.1"/>
    <property type="molecule type" value="Genomic_DNA"/>
</dbReference>
<dbReference type="Proteomes" id="UP000255201">
    <property type="component" value="Unassembled WGS sequence"/>
</dbReference>
<evidence type="ECO:0000313" key="2">
    <source>
        <dbReference type="EMBL" id="STE55894.1"/>
    </source>
</evidence>
<dbReference type="EMBL" id="UFZA01000001">
    <property type="protein sequence ID" value="STE02144.1"/>
    <property type="molecule type" value="Genomic_DNA"/>
</dbReference>
<evidence type="ECO:0000313" key="8">
    <source>
        <dbReference type="Proteomes" id="UP000255201"/>
    </source>
</evidence>
<accession>A0A0J2BYU3</accession>
<name>A0A0J2BYU3_ECOLX</name>
<evidence type="ECO:0000313" key="4">
    <source>
        <dbReference type="EMBL" id="STM15271.1"/>
    </source>
</evidence>
<dbReference type="Proteomes" id="UP000254043">
    <property type="component" value="Unassembled WGS sequence"/>
</dbReference>
<proteinExistence type="predicted"/>
<dbReference type="Proteomes" id="UP000255164">
    <property type="component" value="Unassembled WGS sequence"/>
</dbReference>
<gene>
    <name evidence="1" type="ORF">NCTC10082_00428</name>
    <name evidence="2" type="ORF">NCTC10764_02463</name>
    <name evidence="4" type="ORF">NCTC7922_01698</name>
    <name evidence="3" type="ORF">NCTC7927_03149</name>
</gene>
<dbReference type="EMBL" id="UFZL01000001">
    <property type="protein sequence ID" value="STE55894.1"/>
    <property type="molecule type" value="Genomic_DNA"/>
</dbReference>
<evidence type="ECO:0000313" key="3">
    <source>
        <dbReference type="EMBL" id="STF94313.1"/>
    </source>
</evidence>
<sequence length="51" mass="5889">MLRLLRHYFYFVPVQLSKAKGMGKNILLELQLVIRISLTASPHHHVIFATS</sequence>
<reference evidence="5 6" key="1">
    <citation type="submission" date="2018-06" db="EMBL/GenBank/DDBJ databases">
        <authorList>
            <consortium name="Pathogen Informatics"/>
            <person name="Doyle S."/>
        </authorList>
    </citation>
    <scope>NUCLEOTIDE SEQUENCE [LARGE SCALE GENOMIC DNA]</scope>
    <source>
        <strain evidence="1 7">NCTC10082</strain>
        <strain evidence="2 8">NCTC10764</strain>
        <strain evidence="4 6">NCTC7922</strain>
        <strain evidence="3 5">NCTC7927</strain>
    </source>
</reference>
<evidence type="ECO:0000313" key="6">
    <source>
        <dbReference type="Proteomes" id="UP000254174"/>
    </source>
</evidence>
<accession>A0A0J3VZV1</accession>